<dbReference type="PANTHER" id="PTHR43546:SF3">
    <property type="entry name" value="UPF0173 METAL-DEPENDENT HYDROLASE MJ1163"/>
    <property type="match status" value="1"/>
</dbReference>
<dbReference type="Pfam" id="PF13483">
    <property type="entry name" value="Lactamase_B_3"/>
    <property type="match status" value="1"/>
</dbReference>
<dbReference type="RefSeq" id="WP_192751542.1">
    <property type="nucleotide sequence ID" value="NZ_BAABJL010000207.1"/>
</dbReference>
<proteinExistence type="predicted"/>
<evidence type="ECO:0000313" key="2">
    <source>
        <dbReference type="Proteomes" id="UP000638648"/>
    </source>
</evidence>
<organism evidence="1 2">
    <name type="scientific">Actinopolymorpha pittospori</name>
    <dbReference type="NCBI Taxonomy" id="648752"/>
    <lineage>
        <taxon>Bacteria</taxon>
        <taxon>Bacillati</taxon>
        <taxon>Actinomycetota</taxon>
        <taxon>Actinomycetes</taxon>
        <taxon>Propionibacteriales</taxon>
        <taxon>Actinopolymorphaceae</taxon>
        <taxon>Actinopolymorpha</taxon>
    </lineage>
</organism>
<dbReference type="EMBL" id="JADBEM010000001">
    <property type="protein sequence ID" value="MBE1607623.1"/>
    <property type="molecule type" value="Genomic_DNA"/>
</dbReference>
<evidence type="ECO:0000313" key="1">
    <source>
        <dbReference type="EMBL" id="MBE1607623.1"/>
    </source>
</evidence>
<dbReference type="SUPFAM" id="SSF56281">
    <property type="entry name" value="Metallo-hydrolase/oxidoreductase"/>
    <property type="match status" value="1"/>
</dbReference>
<keyword evidence="2" id="KW-1185">Reference proteome</keyword>
<name>A0A927RLB1_9ACTN</name>
<comment type="caution">
    <text evidence="1">The sequence shown here is derived from an EMBL/GenBank/DDBJ whole genome shotgun (WGS) entry which is preliminary data.</text>
</comment>
<dbReference type="InterPro" id="IPR050114">
    <property type="entry name" value="UPF0173_UPF0282_UlaG_hydrolase"/>
</dbReference>
<dbReference type="Gene3D" id="3.60.15.10">
    <property type="entry name" value="Ribonuclease Z/Hydroxyacylglutathione hydrolase-like"/>
    <property type="match status" value="1"/>
</dbReference>
<reference evidence="1" key="1">
    <citation type="submission" date="2020-10" db="EMBL/GenBank/DDBJ databases">
        <title>Sequencing the genomes of 1000 actinobacteria strains.</title>
        <authorList>
            <person name="Klenk H.-P."/>
        </authorList>
    </citation>
    <scope>NUCLEOTIDE SEQUENCE</scope>
    <source>
        <strain evidence="1">DSM 45354</strain>
    </source>
</reference>
<dbReference type="PANTHER" id="PTHR43546">
    <property type="entry name" value="UPF0173 METAL-DEPENDENT HYDROLASE MJ1163-RELATED"/>
    <property type="match status" value="1"/>
</dbReference>
<sequence length="214" mass="22663">MRLTKLLHACVRLEKDGSTLVIDPGVWSGPEALAGANAVLVTHEHYDHVDVDGLKAALARDPELQVWTHAGVAGALAGEGTDGRVHAVSRGERFDAAGFDVLVQGEKHALLHPEIPVVPNVGFVVDGEIFHPGDALTVPDQRVSTLLLPVNAPWLKVGEVLDYAREVAPARAFAIHDALVHDRGVAGIDNWLGLAACPLGATFTRLEPGTSVDL</sequence>
<protein>
    <submittedName>
        <fullName evidence="1">L-ascorbate metabolism protein UlaG (Beta-lactamase superfamily)</fullName>
    </submittedName>
</protein>
<dbReference type="Proteomes" id="UP000638648">
    <property type="component" value="Unassembled WGS sequence"/>
</dbReference>
<gene>
    <name evidence="1" type="ORF">HEB94_004471</name>
</gene>
<accession>A0A927RLB1</accession>
<dbReference type="AlphaFoldDB" id="A0A927RLB1"/>
<dbReference type="InterPro" id="IPR036866">
    <property type="entry name" value="RibonucZ/Hydroxyglut_hydro"/>
</dbReference>